<reference evidence="1" key="1">
    <citation type="submission" date="2019-04" db="EMBL/GenBank/DDBJ databases">
        <authorList>
            <consortium name="Science for Life Laboratories"/>
        </authorList>
    </citation>
    <scope>NUCLEOTIDE SEQUENCE</scope>
    <source>
        <strain evidence="1">MBLW1</strain>
    </source>
</reference>
<dbReference type="InParanoid" id="A0A6C2YGX0"/>
<accession>A0A6C2YGX0</accession>
<gene>
    <name evidence="1" type="ORF">GMBLW1_32020</name>
</gene>
<name>A0A6C2YGX0_9BACT</name>
<organism evidence="1">
    <name type="scientific">Tuwongella immobilis</name>
    <dbReference type="NCBI Taxonomy" id="692036"/>
    <lineage>
        <taxon>Bacteria</taxon>
        <taxon>Pseudomonadati</taxon>
        <taxon>Planctomycetota</taxon>
        <taxon>Planctomycetia</taxon>
        <taxon>Gemmatales</taxon>
        <taxon>Gemmataceae</taxon>
        <taxon>Tuwongella</taxon>
    </lineage>
</organism>
<dbReference type="KEGG" id="tim:GMBLW1_32020"/>
<dbReference type="Proteomes" id="UP000464378">
    <property type="component" value="Chromosome"/>
</dbReference>
<dbReference type="AlphaFoldDB" id="A0A6C2YGX0"/>
<evidence type="ECO:0000313" key="2">
    <source>
        <dbReference type="Proteomes" id="UP000464378"/>
    </source>
</evidence>
<dbReference type="EMBL" id="LR586016">
    <property type="protein sequence ID" value="VIP00758.1"/>
    <property type="molecule type" value="Genomic_DNA"/>
</dbReference>
<proteinExistence type="predicted"/>
<protein>
    <recommendedName>
        <fullName evidence="3">Intein C-terminal splicing domain-containing protein</fullName>
    </recommendedName>
</protein>
<dbReference type="EMBL" id="LR593887">
    <property type="protein sequence ID" value="VTR96934.1"/>
    <property type="molecule type" value="Genomic_DNA"/>
</dbReference>
<evidence type="ECO:0008006" key="3">
    <source>
        <dbReference type="Google" id="ProtNLM"/>
    </source>
</evidence>
<evidence type="ECO:0000313" key="1">
    <source>
        <dbReference type="EMBL" id="VIP00758.1"/>
    </source>
</evidence>
<sequence length="203" mass="22191">MLVRDLLVGDEVLLRNGKIVAVQEVLLAEVVEQVSNFHVAELQNDAVGSCGVLVHNTNDPPTSPAAYKFKTRGISYSSEVVKNADGSSSIVHYATKDGTRHVIGYSVITKEGQLTNAFEVPKEFQQLDLSKRMYAEAERVSFKSTAGQYHTSSDNFKEFYKVYDPANANEVEALLLTPAGKVAKQSGMKPTQIKVGPDKVEVV</sequence>
<keyword evidence="2" id="KW-1185">Reference proteome</keyword>